<evidence type="ECO:0000313" key="3">
    <source>
        <dbReference type="Proteomes" id="UP001165584"/>
    </source>
</evidence>
<accession>A0ABT2GMF7</accession>
<evidence type="ECO:0000259" key="1">
    <source>
        <dbReference type="Pfam" id="PF11706"/>
    </source>
</evidence>
<gene>
    <name evidence="2" type="ORF">N1027_04055</name>
</gene>
<evidence type="ECO:0000313" key="2">
    <source>
        <dbReference type="EMBL" id="MCS5717306.1"/>
    </source>
</evidence>
<proteinExistence type="predicted"/>
<protein>
    <submittedName>
        <fullName evidence="2">CGNR zinc finger domain-containing protein</fullName>
    </submittedName>
</protein>
<feature type="domain" description="Zinc finger CGNR" evidence="1">
    <location>
        <begin position="122"/>
        <end position="163"/>
    </location>
</feature>
<dbReference type="PANTHER" id="PTHR35525">
    <property type="entry name" value="BLL6575 PROTEIN"/>
    <property type="match status" value="1"/>
</dbReference>
<dbReference type="Proteomes" id="UP001165584">
    <property type="component" value="Unassembled WGS sequence"/>
</dbReference>
<dbReference type="InterPro" id="IPR023286">
    <property type="entry name" value="ABATE_dom_sf"/>
</dbReference>
<keyword evidence="3" id="KW-1185">Reference proteome</keyword>
<dbReference type="Gene3D" id="1.10.3300.10">
    <property type="entry name" value="Jann2411-like domain"/>
    <property type="match status" value="1"/>
</dbReference>
<dbReference type="EMBL" id="JANLCM010000001">
    <property type="protein sequence ID" value="MCS5717306.1"/>
    <property type="molecule type" value="Genomic_DNA"/>
</dbReference>
<organism evidence="2 3">
    <name type="scientific">Herbiconiux aconitum</name>
    <dbReference type="NCBI Taxonomy" id="2970913"/>
    <lineage>
        <taxon>Bacteria</taxon>
        <taxon>Bacillati</taxon>
        <taxon>Actinomycetota</taxon>
        <taxon>Actinomycetes</taxon>
        <taxon>Micrococcales</taxon>
        <taxon>Microbacteriaceae</taxon>
        <taxon>Herbiconiux</taxon>
    </lineage>
</organism>
<dbReference type="RefSeq" id="WP_259505452.1">
    <property type="nucleotide sequence ID" value="NZ_JANLCM010000001.1"/>
</dbReference>
<comment type="caution">
    <text evidence="2">The sequence shown here is derived from an EMBL/GenBank/DDBJ whole genome shotgun (WGS) entry which is preliminary data.</text>
</comment>
<sequence length="197" mass="20683">MEWPRASEEALLTVLNSAPRVDGAIVDGLADPQSAGPLLESIGGAGTDEEALLLAAARDELQAVIRGQKPAAALAPFVESVIQRPSLTAAGVGWSLDGPADALPAARAVLEWSRVTTDLPGRLRPCENPDCTKFLIDHSKPNSARWCSMAGCGNRMKASRYRASRRAEEALAAADQAEVARLRAEATGSKGRTGGTR</sequence>
<dbReference type="PANTHER" id="PTHR35525:SF3">
    <property type="entry name" value="BLL6575 PROTEIN"/>
    <property type="match status" value="1"/>
</dbReference>
<dbReference type="InterPro" id="IPR010852">
    <property type="entry name" value="ABATE"/>
</dbReference>
<dbReference type="Pfam" id="PF11706">
    <property type="entry name" value="zf-CGNR"/>
    <property type="match status" value="1"/>
</dbReference>
<dbReference type="SUPFAM" id="SSF160904">
    <property type="entry name" value="Jann2411-like"/>
    <property type="match status" value="1"/>
</dbReference>
<dbReference type="InterPro" id="IPR021005">
    <property type="entry name" value="Znf_CGNR"/>
</dbReference>
<reference evidence="2" key="1">
    <citation type="submission" date="2022-08" db="EMBL/GenBank/DDBJ databases">
        <authorList>
            <person name="Deng Y."/>
            <person name="Han X.-F."/>
            <person name="Zhang Y.-Q."/>
        </authorList>
    </citation>
    <scope>NUCLEOTIDE SEQUENCE</scope>
    <source>
        <strain evidence="2">CPCC 205763</strain>
    </source>
</reference>
<name>A0ABT2GMF7_9MICO</name>